<evidence type="ECO:0000256" key="10">
    <source>
        <dbReference type="SAM" id="SignalP"/>
    </source>
</evidence>
<dbReference type="Pfam" id="PF02015">
    <property type="entry name" value="Glyco_hydro_45"/>
    <property type="match status" value="1"/>
</dbReference>
<dbReference type="GO" id="GO:0005576">
    <property type="term" value="C:extracellular region"/>
    <property type="evidence" value="ECO:0007669"/>
    <property type="project" value="InterPro"/>
</dbReference>
<dbReference type="EC" id="3.2.1.4" evidence="3"/>
<evidence type="ECO:0000256" key="5">
    <source>
        <dbReference type="ARBA" id="ARBA00022801"/>
    </source>
</evidence>
<evidence type="ECO:0000256" key="7">
    <source>
        <dbReference type="ARBA" id="ARBA00023277"/>
    </source>
</evidence>
<reference evidence="12 13" key="1">
    <citation type="journal article" date="2023" name="Elife">
        <title>Identification of key yeast species and microbe-microbe interactions impacting larval growth of Drosophila in the wild.</title>
        <authorList>
            <person name="Mure A."/>
            <person name="Sugiura Y."/>
            <person name="Maeda R."/>
            <person name="Honda K."/>
            <person name="Sakurai N."/>
            <person name="Takahashi Y."/>
            <person name="Watada M."/>
            <person name="Katoh T."/>
            <person name="Gotoh A."/>
            <person name="Gotoh Y."/>
            <person name="Taniguchi I."/>
            <person name="Nakamura K."/>
            <person name="Hayashi T."/>
            <person name="Katayama T."/>
            <person name="Uemura T."/>
            <person name="Hattori Y."/>
        </authorList>
    </citation>
    <scope>NUCLEOTIDE SEQUENCE [LARGE SCALE GENOMIC DNA]</scope>
    <source>
        <strain evidence="12 13">SC-9</strain>
    </source>
</reference>
<comment type="catalytic activity">
    <reaction evidence="1">
        <text>Endohydrolysis of (1-&gt;4)-beta-D-glucosidic linkages in cellulose, lichenin and cereal beta-D-glucans.</text>
        <dbReference type="EC" id="3.2.1.4"/>
    </reaction>
</comment>
<proteinExistence type="inferred from homology"/>
<dbReference type="InterPro" id="IPR035971">
    <property type="entry name" value="CBD_sf"/>
</dbReference>
<dbReference type="PANTHER" id="PTHR39730:SF1">
    <property type="entry name" value="ENDOGLUCANASE 1"/>
    <property type="match status" value="1"/>
</dbReference>
<dbReference type="InterPro" id="IPR000334">
    <property type="entry name" value="Glyco_hydro_45"/>
</dbReference>
<protein>
    <recommendedName>
        <fullName evidence="3">cellulase</fullName>
        <ecNumber evidence="3">3.2.1.4</ecNumber>
    </recommendedName>
</protein>
<comment type="similarity">
    <text evidence="2">Belongs to the glycosyl hydrolase 45 (cellulase K) family.</text>
</comment>
<dbReference type="PROSITE" id="PS51164">
    <property type="entry name" value="CBM1_2"/>
    <property type="match status" value="1"/>
</dbReference>
<evidence type="ECO:0000313" key="13">
    <source>
        <dbReference type="Proteomes" id="UP001360560"/>
    </source>
</evidence>
<comment type="caution">
    <text evidence="12">The sequence shown here is derived from an EMBL/GenBank/DDBJ whole genome shotgun (WGS) entry which is preliminary data.</text>
</comment>
<keyword evidence="13" id="KW-1185">Reference proteome</keyword>
<organism evidence="12 13">
    <name type="scientific">Saccharomycopsis crataegensis</name>
    <dbReference type="NCBI Taxonomy" id="43959"/>
    <lineage>
        <taxon>Eukaryota</taxon>
        <taxon>Fungi</taxon>
        <taxon>Dikarya</taxon>
        <taxon>Ascomycota</taxon>
        <taxon>Saccharomycotina</taxon>
        <taxon>Saccharomycetes</taxon>
        <taxon>Saccharomycopsidaceae</taxon>
        <taxon>Saccharomycopsis</taxon>
    </lineage>
</organism>
<evidence type="ECO:0000259" key="11">
    <source>
        <dbReference type="PROSITE" id="PS51164"/>
    </source>
</evidence>
<evidence type="ECO:0000256" key="8">
    <source>
        <dbReference type="ARBA" id="ARBA00023295"/>
    </source>
</evidence>
<dbReference type="SUPFAM" id="SSF50685">
    <property type="entry name" value="Barwin-like endoglucanases"/>
    <property type="match status" value="1"/>
</dbReference>
<evidence type="ECO:0000313" key="12">
    <source>
        <dbReference type="EMBL" id="GMM38744.1"/>
    </source>
</evidence>
<name>A0AAV5QW45_9ASCO</name>
<keyword evidence="5" id="KW-0378">Hydrolase</keyword>
<feature type="signal peptide" evidence="10">
    <location>
        <begin position="1"/>
        <end position="22"/>
    </location>
</feature>
<dbReference type="Proteomes" id="UP001360560">
    <property type="component" value="Unassembled WGS sequence"/>
</dbReference>
<evidence type="ECO:0000256" key="2">
    <source>
        <dbReference type="ARBA" id="ARBA00007793"/>
    </source>
</evidence>
<dbReference type="GO" id="GO:0030245">
    <property type="term" value="P:cellulose catabolic process"/>
    <property type="evidence" value="ECO:0007669"/>
    <property type="project" value="UniProtKB-KW"/>
</dbReference>
<dbReference type="AlphaFoldDB" id="A0AAV5QW45"/>
<dbReference type="GO" id="GO:0008810">
    <property type="term" value="F:cellulase activity"/>
    <property type="evidence" value="ECO:0007669"/>
    <property type="project" value="UniProtKB-EC"/>
</dbReference>
<dbReference type="GeneID" id="90076732"/>
<dbReference type="Pfam" id="PF00734">
    <property type="entry name" value="CBM_1"/>
    <property type="match status" value="1"/>
</dbReference>
<feature type="chain" id="PRO_5043585338" description="cellulase" evidence="10">
    <location>
        <begin position="23"/>
        <end position="352"/>
    </location>
</feature>
<dbReference type="SMART" id="SM00236">
    <property type="entry name" value="fCBD"/>
    <property type="match status" value="1"/>
</dbReference>
<evidence type="ECO:0000256" key="3">
    <source>
        <dbReference type="ARBA" id="ARBA00012601"/>
    </source>
</evidence>
<feature type="domain" description="CBM1" evidence="11">
    <location>
        <begin position="24"/>
        <end position="60"/>
    </location>
</feature>
<evidence type="ECO:0000256" key="9">
    <source>
        <dbReference type="ARBA" id="ARBA00023326"/>
    </source>
</evidence>
<keyword evidence="9" id="KW-0624">Polysaccharide degradation</keyword>
<evidence type="ECO:0000256" key="4">
    <source>
        <dbReference type="ARBA" id="ARBA00022729"/>
    </source>
</evidence>
<sequence length="352" mass="37110">MFGKSLTVVAISCLAIVQKASAESLASLYHQCGGSYWSGPTACVAGATCVSQNQFYYQCVATTDAGDSSAVATEADTTTLVSTSSTTAVTYTSETSLHSHASATTIVVKPSSSSSSSSSIASTETSVSLSLISNGFSGSFESTRYYDCCKPSFSWPEYTNVVTHPVYSCDAEGNKLTDTNIQSGCVTSSGEQSAYYCNDQVGTAVNDTFSYGFVAAYVPDATMDELACSCLELTFDVDELSDKTFVVQITNTGTDLTDPEAHFDILMPGGGMGYYTNGCPSEFGSGYSWGQQYGGISSESECSGLPTAIQNACKWQWTWFEGVSNPSGTYKQVACPAEIVAISGCQRLDEVN</sequence>
<dbReference type="Gene3D" id="2.40.40.10">
    <property type="entry name" value="RlpA-like domain"/>
    <property type="match status" value="1"/>
</dbReference>
<dbReference type="RefSeq" id="XP_064855739.1">
    <property type="nucleotide sequence ID" value="XM_064999667.1"/>
</dbReference>
<dbReference type="PANTHER" id="PTHR39730">
    <property type="entry name" value="ENDOGLUCANASE 1"/>
    <property type="match status" value="1"/>
</dbReference>
<dbReference type="InterPro" id="IPR000254">
    <property type="entry name" value="CBD"/>
</dbReference>
<accession>A0AAV5QW45</accession>
<evidence type="ECO:0000256" key="6">
    <source>
        <dbReference type="ARBA" id="ARBA00023001"/>
    </source>
</evidence>
<dbReference type="EMBL" id="BTFZ01000020">
    <property type="protein sequence ID" value="GMM38744.1"/>
    <property type="molecule type" value="Genomic_DNA"/>
</dbReference>
<keyword evidence="7" id="KW-0119">Carbohydrate metabolism</keyword>
<dbReference type="InterPro" id="IPR052288">
    <property type="entry name" value="GH45_Enzymes"/>
</dbReference>
<dbReference type="GO" id="GO:0030248">
    <property type="term" value="F:cellulose binding"/>
    <property type="evidence" value="ECO:0007669"/>
    <property type="project" value="InterPro"/>
</dbReference>
<keyword evidence="8" id="KW-0326">Glycosidase</keyword>
<dbReference type="SUPFAM" id="SSF57180">
    <property type="entry name" value="Cellulose-binding domain"/>
    <property type="match status" value="1"/>
</dbReference>
<dbReference type="PROSITE" id="PS00562">
    <property type="entry name" value="CBM1_1"/>
    <property type="match status" value="1"/>
</dbReference>
<evidence type="ECO:0000256" key="1">
    <source>
        <dbReference type="ARBA" id="ARBA00000966"/>
    </source>
</evidence>
<gene>
    <name evidence="12" type="ORF">DASC09_060830</name>
</gene>
<dbReference type="InterPro" id="IPR036908">
    <property type="entry name" value="RlpA-like_sf"/>
</dbReference>
<keyword evidence="6" id="KW-0136">Cellulose degradation</keyword>
<keyword evidence="4 10" id="KW-0732">Signal</keyword>